<feature type="transmembrane region" description="Helical" evidence="1">
    <location>
        <begin position="65"/>
        <end position="87"/>
    </location>
</feature>
<feature type="transmembrane region" description="Helical" evidence="1">
    <location>
        <begin position="107"/>
        <end position="136"/>
    </location>
</feature>
<feature type="transmembrane region" description="Helical" evidence="1">
    <location>
        <begin position="35"/>
        <end position="53"/>
    </location>
</feature>
<protein>
    <submittedName>
        <fullName evidence="2">Uncharacterized protein</fullName>
    </submittedName>
</protein>
<keyword evidence="1" id="KW-0812">Transmembrane</keyword>
<evidence type="ECO:0000256" key="1">
    <source>
        <dbReference type="SAM" id="Phobius"/>
    </source>
</evidence>
<evidence type="ECO:0000313" key="3">
    <source>
        <dbReference type="Proteomes" id="UP001155546"/>
    </source>
</evidence>
<reference evidence="2" key="1">
    <citation type="journal article" date="2023" name="Int. J. Syst. Evol. Microbiol.">
        <title>&lt;i&gt;Shewanella septentrionalis&lt;/i&gt; sp. nov. and &lt;i&gt;Shewanella holmiensis&lt;/i&gt; sp. nov., isolated from Baltic Sea water and sediments.</title>
        <authorList>
            <person name="Martin-Rodriguez A.J."/>
            <person name="Thorell K."/>
            <person name="Joffre E."/>
            <person name="Jensie-Markopoulos S."/>
            <person name="Moore E.R.B."/>
            <person name="Sjoling A."/>
        </authorList>
    </citation>
    <scope>NUCLEOTIDE SEQUENCE</scope>
    <source>
        <strain evidence="2">SP1S2-7</strain>
    </source>
</reference>
<dbReference type="RefSeq" id="WP_261299438.1">
    <property type="nucleotide sequence ID" value="NZ_JAMTCD010000023.1"/>
</dbReference>
<accession>A0A9X2WPE1</accession>
<feature type="transmembrane region" description="Helical" evidence="1">
    <location>
        <begin position="7"/>
        <end position="29"/>
    </location>
</feature>
<keyword evidence="3" id="KW-1185">Reference proteome</keyword>
<evidence type="ECO:0000313" key="2">
    <source>
        <dbReference type="EMBL" id="MCT7943093.1"/>
    </source>
</evidence>
<keyword evidence="1" id="KW-1133">Transmembrane helix</keyword>
<sequence length="151" mass="16531">MSPKKIGLINGLFTLITWSVIGMSLASYWWGALPIILFILVPVSALVSYRTSALAQILLQGKATVSLYAIDGFKWAFIASCIFWGWSISSEVLAAGGPLLGANGWQVLEYIFTIAIPSSLVAGLVGSLHGVVFYYLNRWQITAKNQLKRDF</sequence>
<dbReference type="Proteomes" id="UP001155546">
    <property type="component" value="Unassembled WGS sequence"/>
</dbReference>
<comment type="caution">
    <text evidence="2">The sequence shown here is derived from an EMBL/GenBank/DDBJ whole genome shotgun (WGS) entry which is preliminary data.</text>
</comment>
<name>A0A9X2WPE1_9GAMM</name>
<dbReference type="AlphaFoldDB" id="A0A9X2WPE1"/>
<organism evidence="2 3">
    <name type="scientific">Shewanella holmiensis</name>
    <dbReference type="NCBI Taxonomy" id="2952222"/>
    <lineage>
        <taxon>Bacteria</taxon>
        <taxon>Pseudomonadati</taxon>
        <taxon>Pseudomonadota</taxon>
        <taxon>Gammaproteobacteria</taxon>
        <taxon>Alteromonadales</taxon>
        <taxon>Shewanellaceae</taxon>
        <taxon>Shewanella</taxon>
    </lineage>
</organism>
<gene>
    <name evidence="2" type="ORF">NE535_15040</name>
</gene>
<dbReference type="EMBL" id="JAMTCD010000023">
    <property type="protein sequence ID" value="MCT7943093.1"/>
    <property type="molecule type" value="Genomic_DNA"/>
</dbReference>
<proteinExistence type="predicted"/>
<keyword evidence="1" id="KW-0472">Membrane</keyword>